<dbReference type="RefSeq" id="WP_345394745.1">
    <property type="nucleotide sequence ID" value="NZ_BAABHG010000006.1"/>
</dbReference>
<gene>
    <name evidence="2" type="ORF">ACFSYJ_20170</name>
</gene>
<comment type="caution">
    <text evidence="2">The sequence shown here is derived from an EMBL/GenBank/DDBJ whole genome shotgun (WGS) entry which is preliminary data.</text>
</comment>
<accession>A0ABW5GJE9</accession>
<evidence type="ECO:0000313" key="2">
    <source>
        <dbReference type="EMBL" id="MFD2460934.1"/>
    </source>
</evidence>
<evidence type="ECO:0008006" key="4">
    <source>
        <dbReference type="Google" id="ProtNLM"/>
    </source>
</evidence>
<keyword evidence="1" id="KW-0472">Membrane</keyword>
<proteinExistence type="predicted"/>
<keyword evidence="1" id="KW-0812">Transmembrane</keyword>
<keyword evidence="3" id="KW-1185">Reference proteome</keyword>
<feature type="transmembrane region" description="Helical" evidence="1">
    <location>
        <begin position="82"/>
        <end position="108"/>
    </location>
</feature>
<feature type="transmembrane region" description="Helical" evidence="1">
    <location>
        <begin position="46"/>
        <end position="70"/>
    </location>
</feature>
<dbReference type="EMBL" id="JBHUKU010000009">
    <property type="protein sequence ID" value="MFD2460934.1"/>
    <property type="molecule type" value="Genomic_DNA"/>
</dbReference>
<evidence type="ECO:0000256" key="1">
    <source>
        <dbReference type="SAM" id="Phobius"/>
    </source>
</evidence>
<dbReference type="Proteomes" id="UP001597419">
    <property type="component" value="Unassembled WGS sequence"/>
</dbReference>
<evidence type="ECO:0000313" key="3">
    <source>
        <dbReference type="Proteomes" id="UP001597419"/>
    </source>
</evidence>
<name>A0ABW5GJE9_9PSEU</name>
<reference evidence="3" key="1">
    <citation type="journal article" date="2019" name="Int. J. Syst. Evol. Microbiol.">
        <title>The Global Catalogue of Microorganisms (GCM) 10K type strain sequencing project: providing services to taxonomists for standard genome sequencing and annotation.</title>
        <authorList>
            <consortium name="The Broad Institute Genomics Platform"/>
            <consortium name="The Broad Institute Genome Sequencing Center for Infectious Disease"/>
            <person name="Wu L."/>
            <person name="Ma J."/>
        </authorList>
    </citation>
    <scope>NUCLEOTIDE SEQUENCE [LARGE SCALE GENOMIC DNA]</scope>
    <source>
        <strain evidence="3">CGMCC 4.7643</strain>
    </source>
</reference>
<organism evidence="2 3">
    <name type="scientific">Amycolatopsis samaneae</name>
    <dbReference type="NCBI Taxonomy" id="664691"/>
    <lineage>
        <taxon>Bacteria</taxon>
        <taxon>Bacillati</taxon>
        <taxon>Actinomycetota</taxon>
        <taxon>Actinomycetes</taxon>
        <taxon>Pseudonocardiales</taxon>
        <taxon>Pseudonocardiaceae</taxon>
        <taxon>Amycolatopsis</taxon>
    </lineage>
</organism>
<sequence>MSENVTKWASSFVRALCCGLALVAIGVFGVFYVAKLVALNEVGGFGLGFLLAALVTALAVTPLGIIVVVLARRLVRRRDHDVLPDVLWAVAAPVAGLAGLAVSGIFLYGGF</sequence>
<feature type="transmembrane region" description="Helical" evidence="1">
    <location>
        <begin position="12"/>
        <end position="34"/>
    </location>
</feature>
<protein>
    <recommendedName>
        <fullName evidence="4">Major facilitator superfamily (MFS) profile domain-containing protein</fullName>
    </recommendedName>
</protein>
<keyword evidence="1" id="KW-1133">Transmembrane helix</keyword>